<name>A0A2T4BPA5_TRILO</name>
<dbReference type="AlphaFoldDB" id="A0A2T4BPA5"/>
<keyword evidence="2" id="KW-1185">Reference proteome</keyword>
<dbReference type="EMBL" id="KZ679152">
    <property type="protein sequence ID" value="PTB71131.1"/>
    <property type="molecule type" value="Genomic_DNA"/>
</dbReference>
<evidence type="ECO:0000313" key="1">
    <source>
        <dbReference type="EMBL" id="PTB71131.1"/>
    </source>
</evidence>
<accession>A0A2T4BPA5</accession>
<reference evidence="1 2" key="1">
    <citation type="submission" date="2016-07" db="EMBL/GenBank/DDBJ databases">
        <title>Multiple horizontal gene transfer events from other fungi enriched the ability of initially mycotrophic Trichoderma (Ascomycota) to feed on dead plant biomass.</title>
        <authorList>
            <consortium name="DOE Joint Genome Institute"/>
            <person name="Aerts A."/>
            <person name="Atanasova L."/>
            <person name="Chenthamara K."/>
            <person name="Zhang J."/>
            <person name="Grujic M."/>
            <person name="Henrissat B."/>
            <person name="Kuo A."/>
            <person name="Salamov A."/>
            <person name="Lipzen A."/>
            <person name="Labutti K."/>
            <person name="Barry K."/>
            <person name="Miao Y."/>
            <person name="Rahimi M.J."/>
            <person name="Shen Q."/>
            <person name="Grigoriev I.V."/>
            <person name="Kubicek C.P."/>
            <person name="Druzhinina I.S."/>
        </authorList>
    </citation>
    <scope>NUCLEOTIDE SEQUENCE [LARGE SCALE GENOMIC DNA]</scope>
    <source>
        <strain evidence="1 2">ATCC 18648</strain>
    </source>
</reference>
<proteinExistence type="predicted"/>
<evidence type="ECO:0000313" key="2">
    <source>
        <dbReference type="Proteomes" id="UP000240760"/>
    </source>
</evidence>
<protein>
    <submittedName>
        <fullName evidence="1">Uncharacterized protein</fullName>
    </submittedName>
</protein>
<sequence length="150" mass="16966">MIAMKAFEAKQIDQSLGILTFIKLPNCLQRRCYTDASQSRLWPALSVSCVRESQHRESVLVLYRSLSLPRSRTCTRAISRKPCKRLPLRQMLRTYKAPPSSQQTCLHQSVTTPAVEQDRNQAKFSSCIPPPCKLESAKPHDCGWLAAPSH</sequence>
<dbReference type="Proteomes" id="UP000240760">
    <property type="component" value="Unassembled WGS sequence"/>
</dbReference>
<gene>
    <name evidence="1" type="ORF">M440DRAFT_222479</name>
</gene>
<organism evidence="1 2">
    <name type="scientific">Trichoderma longibrachiatum ATCC 18648</name>
    <dbReference type="NCBI Taxonomy" id="983965"/>
    <lineage>
        <taxon>Eukaryota</taxon>
        <taxon>Fungi</taxon>
        <taxon>Dikarya</taxon>
        <taxon>Ascomycota</taxon>
        <taxon>Pezizomycotina</taxon>
        <taxon>Sordariomycetes</taxon>
        <taxon>Hypocreomycetidae</taxon>
        <taxon>Hypocreales</taxon>
        <taxon>Hypocreaceae</taxon>
        <taxon>Trichoderma</taxon>
    </lineage>
</organism>